<reference evidence="13 14" key="1">
    <citation type="submission" date="2020-08" db="EMBL/GenBank/DDBJ databases">
        <title>Genomic Encyclopedia of Type Strains, Phase IV (KMG-IV): sequencing the most valuable type-strain genomes for metagenomic binning, comparative biology and taxonomic classification.</title>
        <authorList>
            <person name="Goeker M."/>
        </authorList>
    </citation>
    <scope>NUCLEOTIDE SEQUENCE [LARGE SCALE GENOMIC DNA]</scope>
    <source>
        <strain evidence="13 14">DSM 14925</strain>
    </source>
</reference>
<keyword evidence="1 10" id="KW-1003">Cell membrane</keyword>
<dbReference type="AlphaFoldDB" id="A0A841C749"/>
<feature type="binding site" evidence="10">
    <location>
        <position position="124"/>
    </location>
    <ligand>
        <name>UDP-N-acetyl-alpha-D-glucosamine</name>
        <dbReference type="ChEBI" id="CHEBI:57705"/>
    </ligand>
</feature>
<keyword evidence="3 10" id="KW-0328">Glycosyltransferase</keyword>
<dbReference type="GO" id="GO:0005975">
    <property type="term" value="P:carbohydrate metabolic process"/>
    <property type="evidence" value="ECO:0007669"/>
    <property type="project" value="InterPro"/>
</dbReference>
<feature type="domain" description="Glycosyltransferase family 28 N-terminal" evidence="11">
    <location>
        <begin position="3"/>
        <end position="142"/>
    </location>
</feature>
<protein>
    <recommendedName>
        <fullName evidence="10">UDP-N-acetylglucosamine--N-acetylmuramyl-(pentapeptide) pyrophosphoryl-undecaprenol N-acetylglucosamine transferase</fullName>
        <ecNumber evidence="10">2.4.1.227</ecNumber>
    </recommendedName>
    <alternativeName>
        <fullName evidence="10">Undecaprenyl-PP-MurNAc-pentapeptide-UDPGlcNAc GlcNAc transferase</fullName>
    </alternativeName>
</protein>
<gene>
    <name evidence="10" type="primary">murG</name>
    <name evidence="13" type="ORF">HNQ37_000087</name>
</gene>
<dbReference type="NCBIfam" id="TIGR01133">
    <property type="entry name" value="murG"/>
    <property type="match status" value="1"/>
</dbReference>
<keyword evidence="9 10" id="KW-0961">Cell wall biogenesis/degradation</keyword>
<sequence length="363" mass="39588">MRIILTGGGTGGHIYPALAFAKYLKTVDNNAEILYIGTDKGLESKIVPAAGYDFKTIDIQGIRRSLSLQNLVTAWKYIRSTLVAKKIIQDFKPDIVMGTGGYVCAPVVNAAIKLGIPTILHEQNAVPGVANKHLASGVTKIVVAFHHAEKYFPKNKVVFAGNPRAQEVADIQPSDIIKNFGLDPNKRTVVIFGGSRGALTINEALVKALPKLAEQKYQILYASGEIYYDNYKEEFEKYSDKGNIVIRPYLSNMSELLSSIDLIVARSGATTIAEVTALGLPSIFIPSPNVTNDQQTKNAMELVEAGAAVIIKDSELTAELLIQSISDILEDTVKYSEMQEASRKSGVPDASERLYKIIKEIVN</sequence>
<feature type="domain" description="Glycosyl transferase family 28 C-terminal" evidence="12">
    <location>
        <begin position="188"/>
        <end position="354"/>
    </location>
</feature>
<evidence type="ECO:0000256" key="2">
    <source>
        <dbReference type="ARBA" id="ARBA00022618"/>
    </source>
</evidence>
<evidence type="ECO:0000256" key="6">
    <source>
        <dbReference type="ARBA" id="ARBA00022984"/>
    </source>
</evidence>
<accession>A0A841C749</accession>
<dbReference type="GO" id="GO:0005886">
    <property type="term" value="C:plasma membrane"/>
    <property type="evidence" value="ECO:0007669"/>
    <property type="project" value="UniProtKB-SubCell"/>
</dbReference>
<dbReference type="GO" id="GO:0051301">
    <property type="term" value="P:cell division"/>
    <property type="evidence" value="ECO:0007669"/>
    <property type="project" value="UniProtKB-KW"/>
</dbReference>
<dbReference type="InterPro" id="IPR007235">
    <property type="entry name" value="Glyco_trans_28_C"/>
</dbReference>
<dbReference type="PANTHER" id="PTHR21015:SF22">
    <property type="entry name" value="GLYCOSYLTRANSFERASE"/>
    <property type="match status" value="1"/>
</dbReference>
<evidence type="ECO:0000313" key="14">
    <source>
        <dbReference type="Proteomes" id="UP000562464"/>
    </source>
</evidence>
<comment type="caution">
    <text evidence="10">Lacks conserved residue(s) required for the propagation of feature annotation.</text>
</comment>
<comment type="caution">
    <text evidence="13">The sequence shown here is derived from an EMBL/GenBank/DDBJ whole genome shotgun (WGS) entry which is preliminary data.</text>
</comment>
<feature type="binding site" evidence="10">
    <location>
        <position position="295"/>
    </location>
    <ligand>
        <name>UDP-N-acetyl-alpha-D-glucosamine</name>
        <dbReference type="ChEBI" id="CHEBI:57705"/>
    </ligand>
</feature>
<evidence type="ECO:0000256" key="5">
    <source>
        <dbReference type="ARBA" id="ARBA00022960"/>
    </source>
</evidence>
<comment type="similarity">
    <text evidence="10">Belongs to the glycosyltransferase 28 family. MurG subfamily.</text>
</comment>
<dbReference type="GO" id="GO:0008360">
    <property type="term" value="P:regulation of cell shape"/>
    <property type="evidence" value="ECO:0007669"/>
    <property type="project" value="UniProtKB-KW"/>
</dbReference>
<evidence type="ECO:0000256" key="3">
    <source>
        <dbReference type="ARBA" id="ARBA00022676"/>
    </source>
</evidence>
<name>A0A841C749_9LACT</name>
<evidence type="ECO:0000256" key="7">
    <source>
        <dbReference type="ARBA" id="ARBA00023136"/>
    </source>
</evidence>
<keyword evidence="6 10" id="KW-0573">Peptidoglycan synthesis</keyword>
<feature type="binding site" evidence="10">
    <location>
        <begin position="10"/>
        <end position="12"/>
    </location>
    <ligand>
        <name>UDP-N-acetyl-alpha-D-glucosamine</name>
        <dbReference type="ChEBI" id="CHEBI:57705"/>
    </ligand>
</feature>
<organism evidence="13 14">
    <name type="scientific">Lactovum miscens</name>
    <dbReference type="NCBI Taxonomy" id="190387"/>
    <lineage>
        <taxon>Bacteria</taxon>
        <taxon>Bacillati</taxon>
        <taxon>Bacillota</taxon>
        <taxon>Bacilli</taxon>
        <taxon>Lactobacillales</taxon>
        <taxon>Streptococcaceae</taxon>
        <taxon>Lactovum</taxon>
    </lineage>
</organism>
<proteinExistence type="inferred from homology"/>
<comment type="function">
    <text evidence="10">Cell wall formation. Catalyzes the transfer of a GlcNAc subunit on undecaprenyl-pyrophosphoryl-MurNAc-pentapeptide (lipid intermediate I) to form undecaprenyl-pyrophosphoryl-MurNAc-(pentapeptide)GlcNAc (lipid intermediate II).</text>
</comment>
<keyword evidence="7 10" id="KW-0472">Membrane</keyword>
<dbReference type="Proteomes" id="UP000562464">
    <property type="component" value="Unassembled WGS sequence"/>
</dbReference>
<dbReference type="Gene3D" id="3.40.50.2000">
    <property type="entry name" value="Glycogen Phosphorylase B"/>
    <property type="match status" value="2"/>
</dbReference>
<evidence type="ECO:0000256" key="9">
    <source>
        <dbReference type="ARBA" id="ARBA00023316"/>
    </source>
</evidence>
<keyword evidence="5 10" id="KW-0133">Cell shape</keyword>
<keyword evidence="2 10" id="KW-0132">Cell division</keyword>
<comment type="subcellular location">
    <subcellularLocation>
        <location evidence="10">Cell membrane</location>
        <topology evidence="10">Peripheral membrane protein</topology>
        <orientation evidence="10">Cytoplasmic side</orientation>
    </subcellularLocation>
</comment>
<dbReference type="InterPro" id="IPR006009">
    <property type="entry name" value="GlcNAc_MurG"/>
</dbReference>
<dbReference type="GO" id="GO:0050511">
    <property type="term" value="F:undecaprenyldiphospho-muramoylpentapeptide beta-N-acetylglucosaminyltransferase activity"/>
    <property type="evidence" value="ECO:0007669"/>
    <property type="project" value="UniProtKB-UniRule"/>
</dbReference>
<evidence type="ECO:0000259" key="12">
    <source>
        <dbReference type="Pfam" id="PF04101"/>
    </source>
</evidence>
<keyword evidence="4 10" id="KW-0808">Transferase</keyword>
<evidence type="ECO:0000313" key="13">
    <source>
        <dbReference type="EMBL" id="MBB5887219.1"/>
    </source>
</evidence>
<comment type="catalytic activity">
    <reaction evidence="10">
        <text>Mur2Ac(oyl-L-Ala-gamma-D-Glu-L-Lys-D-Ala-D-Ala)-di-trans,octa-cis-undecaprenyl diphosphate + UDP-N-acetyl-alpha-D-glucosamine = beta-D-GlcNAc-(1-&gt;4)-Mur2Ac(oyl-L-Ala-gamma-D-Glu-L-Lys-D-Ala-D-Ala)-di-trans,octa-cis-undecaprenyl diphosphate + UDP + H(+)</text>
        <dbReference type="Rhea" id="RHEA:23192"/>
        <dbReference type="ChEBI" id="CHEBI:15378"/>
        <dbReference type="ChEBI" id="CHEBI:57705"/>
        <dbReference type="ChEBI" id="CHEBI:58223"/>
        <dbReference type="ChEBI" id="CHEBI:60032"/>
        <dbReference type="ChEBI" id="CHEBI:60033"/>
        <dbReference type="EC" id="2.4.1.227"/>
    </reaction>
</comment>
<keyword evidence="8 10" id="KW-0131">Cell cycle</keyword>
<keyword evidence="14" id="KW-1185">Reference proteome</keyword>
<feature type="binding site" evidence="10">
    <location>
        <position position="195"/>
    </location>
    <ligand>
        <name>UDP-N-acetyl-alpha-D-glucosamine</name>
        <dbReference type="ChEBI" id="CHEBI:57705"/>
    </ligand>
</feature>
<dbReference type="EC" id="2.4.1.227" evidence="10"/>
<comment type="pathway">
    <text evidence="10">Cell wall biogenesis; peptidoglycan biosynthesis.</text>
</comment>
<evidence type="ECO:0000256" key="4">
    <source>
        <dbReference type="ARBA" id="ARBA00022679"/>
    </source>
</evidence>
<dbReference type="UniPathway" id="UPA00219"/>
<dbReference type="RefSeq" id="WP_183538192.1">
    <property type="nucleotide sequence ID" value="NZ_JACHHV010000001.1"/>
</dbReference>
<evidence type="ECO:0000259" key="11">
    <source>
        <dbReference type="Pfam" id="PF03033"/>
    </source>
</evidence>
<evidence type="ECO:0000256" key="1">
    <source>
        <dbReference type="ARBA" id="ARBA00022475"/>
    </source>
</evidence>
<evidence type="ECO:0000256" key="10">
    <source>
        <dbReference type="HAMAP-Rule" id="MF_00033"/>
    </source>
</evidence>
<dbReference type="InterPro" id="IPR004276">
    <property type="entry name" value="GlycoTrans_28_N"/>
</dbReference>
<dbReference type="PANTHER" id="PTHR21015">
    <property type="entry name" value="UDP-N-ACETYLGLUCOSAMINE--N-ACETYLMURAMYL-(PENTAPEPTIDE) PYROPHOSPHORYL-UNDECAPRENOL N-ACETYLGLUCOSAMINE TRANSFERASE 1"/>
    <property type="match status" value="1"/>
</dbReference>
<evidence type="ECO:0000256" key="8">
    <source>
        <dbReference type="ARBA" id="ARBA00023306"/>
    </source>
</evidence>
<dbReference type="Pfam" id="PF04101">
    <property type="entry name" value="Glyco_tran_28_C"/>
    <property type="match status" value="1"/>
</dbReference>
<dbReference type="HAMAP" id="MF_00033">
    <property type="entry name" value="MurG"/>
    <property type="match status" value="1"/>
</dbReference>
<dbReference type="GO" id="GO:0009252">
    <property type="term" value="P:peptidoglycan biosynthetic process"/>
    <property type="evidence" value="ECO:0007669"/>
    <property type="project" value="UniProtKB-UniRule"/>
</dbReference>
<dbReference type="EMBL" id="JACHHV010000001">
    <property type="protein sequence ID" value="MBB5887219.1"/>
    <property type="molecule type" value="Genomic_DNA"/>
</dbReference>
<dbReference type="GO" id="GO:0071555">
    <property type="term" value="P:cell wall organization"/>
    <property type="evidence" value="ECO:0007669"/>
    <property type="project" value="UniProtKB-KW"/>
</dbReference>
<dbReference type="CDD" id="cd03785">
    <property type="entry name" value="GT28_MurG"/>
    <property type="match status" value="1"/>
</dbReference>
<dbReference type="SUPFAM" id="SSF53756">
    <property type="entry name" value="UDP-Glycosyltransferase/glycogen phosphorylase"/>
    <property type="match status" value="1"/>
</dbReference>
<dbReference type="Pfam" id="PF03033">
    <property type="entry name" value="Glyco_transf_28"/>
    <property type="match status" value="1"/>
</dbReference>